<dbReference type="Pfam" id="PF00638">
    <property type="entry name" value="Ran_BP1"/>
    <property type="match status" value="1"/>
</dbReference>
<evidence type="ECO:0000256" key="3">
    <source>
        <dbReference type="ARBA" id="ARBA00022448"/>
    </source>
</evidence>
<dbReference type="InterPro" id="IPR045255">
    <property type="entry name" value="RanBP1-like"/>
</dbReference>
<evidence type="ECO:0000256" key="8">
    <source>
        <dbReference type="ARBA" id="ARBA00023242"/>
    </source>
</evidence>
<dbReference type="FunFam" id="2.30.29.30:FF:000106">
    <property type="entry name" value="ran-binding protein 3 isoform X2"/>
    <property type="match status" value="1"/>
</dbReference>
<feature type="compositionally biased region" description="Basic and acidic residues" evidence="12">
    <location>
        <begin position="160"/>
        <end position="170"/>
    </location>
</feature>
<feature type="compositionally biased region" description="Low complexity" evidence="12">
    <location>
        <begin position="462"/>
        <end position="477"/>
    </location>
</feature>
<evidence type="ECO:0000256" key="12">
    <source>
        <dbReference type="SAM" id="MobiDB-lite"/>
    </source>
</evidence>
<feature type="compositionally biased region" description="Acidic residues" evidence="12">
    <location>
        <begin position="33"/>
        <end position="42"/>
    </location>
</feature>
<feature type="domain" description="RanBD1" evidence="13">
    <location>
        <begin position="304"/>
        <end position="383"/>
    </location>
</feature>
<dbReference type="AlphaFoldDB" id="A0A3P9DEG0"/>
<accession>A0A3P9DEG0</accession>
<organism evidence="14 15">
    <name type="scientific">Maylandia zebra</name>
    <name type="common">zebra mbuna</name>
    <dbReference type="NCBI Taxonomy" id="106582"/>
    <lineage>
        <taxon>Eukaryota</taxon>
        <taxon>Metazoa</taxon>
        <taxon>Chordata</taxon>
        <taxon>Craniata</taxon>
        <taxon>Vertebrata</taxon>
        <taxon>Euteleostomi</taxon>
        <taxon>Actinopterygii</taxon>
        <taxon>Neopterygii</taxon>
        <taxon>Teleostei</taxon>
        <taxon>Neoteleostei</taxon>
        <taxon>Acanthomorphata</taxon>
        <taxon>Ovalentaria</taxon>
        <taxon>Cichlomorphae</taxon>
        <taxon>Cichliformes</taxon>
        <taxon>Cichlidae</taxon>
        <taxon>African cichlids</taxon>
        <taxon>Pseudocrenilabrinae</taxon>
        <taxon>Haplochromini</taxon>
        <taxon>Maylandia</taxon>
        <taxon>Maylandia zebra complex</taxon>
    </lineage>
</organism>
<feature type="region of interest" description="Disordered" evidence="12">
    <location>
        <begin position="243"/>
        <end position="286"/>
    </location>
</feature>
<comment type="function">
    <text evidence="9">Acts as a cofactor for XPO1/CRM1-mediated nuclear export, perhaps as export complex scaffolding protein. Bound to XPO1/CRM1, stabilizes the XPO1/CRM1-cargo interaction. In the absence of Ran-bound GTP prevents binding of XPO1/CRM1 to the nuclear pore complex. Binds to CHC1/RCC1 and increases the guanine nucleotide exchange activity of CHC1/RCC1. Recruits XPO1/CRM1 to CHC1/RCC1 in a Ran-dependent manner. Negative regulator of TGF-beta signaling through interaction with the R-SMAD proteins, SMAD2 and SMAD3, and mediating their nuclear export.</text>
</comment>
<dbReference type="CDD" id="cd13180">
    <property type="entry name" value="RanBD_RanBP3"/>
    <property type="match status" value="1"/>
</dbReference>
<name>A0A3P9DEG0_9CICH</name>
<sequence length="487" mass="52376">MADLANEDKPAIAPPVFVFHKDKPQKRSAEGSSAEDGEDSDKDEGSYTPPVKRERTSSFPPPHSVPKNNVFMPSSFCQSPTGNSDSEPEEKPVGFRLKPPTLIHGQAPSSDSSCGTNGVKKSSDGAPVTQSLFLNNTEHSATLTKTPKHENEEDGSSGNKDGERKEKKESNVAISFVFGQNIKDRAKLEENNKEDNSKDGVPLDSQSEGTNYFLQYISTTSSKNATNSADSGAKFVFGQNMSERVLSPPKGDSSNEENKDVSAAPASEPSSQEATPEKVNNVSESLEESAAAYTKATAKKCILEKVDVKTGEESESNVLQMQCKLYVFEKTAQSWIERGRGLLRLNDMASTDDGTLQSRLVMRTQGSLRLILNTKLWPQMQVDKASEKSVRITAMDTEDQGVKVFLISGSSKDVGQLAAALHHRILALKSRVEQESETPATTIPDAEVPQSNEDDSDEEDNASASASASTPATSNSEGGESQAAGST</sequence>
<feature type="region of interest" description="Disordered" evidence="12">
    <location>
        <begin position="1"/>
        <end position="207"/>
    </location>
</feature>
<protein>
    <recommendedName>
        <fullName evidence="11">Ran-binding protein 3</fullName>
    </recommendedName>
</protein>
<dbReference type="GO" id="GO:0006611">
    <property type="term" value="P:protein export from nucleus"/>
    <property type="evidence" value="ECO:0007669"/>
    <property type="project" value="TreeGrafter"/>
</dbReference>
<keyword evidence="5" id="KW-0597">Phosphoprotein</keyword>
<dbReference type="SMART" id="SM00160">
    <property type="entry name" value="RanBD"/>
    <property type="match status" value="1"/>
</dbReference>
<dbReference type="GO" id="GO:0005737">
    <property type="term" value="C:cytoplasm"/>
    <property type="evidence" value="ECO:0007669"/>
    <property type="project" value="UniProtKB-SubCell"/>
</dbReference>
<dbReference type="SUPFAM" id="SSF50729">
    <property type="entry name" value="PH domain-like"/>
    <property type="match status" value="1"/>
</dbReference>
<feature type="compositionally biased region" description="Polar residues" evidence="12">
    <location>
        <begin position="128"/>
        <end position="145"/>
    </location>
</feature>
<feature type="compositionally biased region" description="Basic and acidic residues" evidence="12">
    <location>
        <begin position="1"/>
        <end position="10"/>
    </location>
</feature>
<dbReference type="Ensembl" id="ENSMZET00005033813.1">
    <property type="protein sequence ID" value="ENSMZEP00005032754.1"/>
    <property type="gene ID" value="ENSMZEG00005024394.1"/>
</dbReference>
<dbReference type="GeneTree" id="ENSGT00940000158588"/>
<evidence type="ECO:0000256" key="11">
    <source>
        <dbReference type="ARBA" id="ARBA00072605"/>
    </source>
</evidence>
<feature type="compositionally biased region" description="Low complexity" evidence="12">
    <location>
        <begin position="262"/>
        <end position="274"/>
    </location>
</feature>
<keyword evidence="6" id="KW-0653">Protein transport</keyword>
<evidence type="ECO:0000256" key="2">
    <source>
        <dbReference type="ARBA" id="ARBA00004496"/>
    </source>
</evidence>
<evidence type="ECO:0000256" key="6">
    <source>
        <dbReference type="ARBA" id="ARBA00022927"/>
    </source>
</evidence>
<evidence type="ECO:0000259" key="13">
    <source>
        <dbReference type="PROSITE" id="PS50196"/>
    </source>
</evidence>
<dbReference type="PANTHER" id="PTHR23138:SF142">
    <property type="entry name" value="RAN-BINDING PROTEIN 3B-RELATED"/>
    <property type="match status" value="1"/>
</dbReference>
<evidence type="ECO:0000256" key="7">
    <source>
        <dbReference type="ARBA" id="ARBA00022990"/>
    </source>
</evidence>
<reference evidence="14" key="3">
    <citation type="submission" date="2025-09" db="UniProtKB">
        <authorList>
            <consortium name="Ensembl"/>
        </authorList>
    </citation>
    <scope>IDENTIFICATION</scope>
</reference>
<evidence type="ECO:0000313" key="14">
    <source>
        <dbReference type="Ensembl" id="ENSMZEP00005032754.1"/>
    </source>
</evidence>
<keyword evidence="15" id="KW-1185">Reference proteome</keyword>
<feature type="region of interest" description="Disordered" evidence="12">
    <location>
        <begin position="431"/>
        <end position="487"/>
    </location>
</feature>
<keyword evidence="3" id="KW-0813">Transport</keyword>
<feature type="compositionally biased region" description="Basic and acidic residues" evidence="12">
    <location>
        <begin position="19"/>
        <end position="29"/>
    </location>
</feature>
<keyword evidence="7" id="KW-0007">Acetylation</keyword>
<feature type="compositionally biased region" description="Polar residues" evidence="12">
    <location>
        <begin position="107"/>
        <end position="120"/>
    </location>
</feature>
<proteinExistence type="predicted"/>
<evidence type="ECO:0000256" key="10">
    <source>
        <dbReference type="ARBA" id="ARBA00065474"/>
    </source>
</evidence>
<dbReference type="GO" id="GO:0005634">
    <property type="term" value="C:nucleus"/>
    <property type="evidence" value="ECO:0007669"/>
    <property type="project" value="UniProtKB-SubCell"/>
</dbReference>
<feature type="compositionally biased region" description="Polar residues" evidence="12">
    <location>
        <begin position="71"/>
        <end position="85"/>
    </location>
</feature>
<dbReference type="PANTHER" id="PTHR23138">
    <property type="entry name" value="RAN BINDING PROTEIN"/>
    <property type="match status" value="1"/>
</dbReference>
<evidence type="ECO:0000256" key="5">
    <source>
        <dbReference type="ARBA" id="ARBA00022553"/>
    </source>
</evidence>
<feature type="compositionally biased region" description="Acidic residues" evidence="12">
    <location>
        <begin position="452"/>
        <end position="461"/>
    </location>
</feature>
<comment type="subunit">
    <text evidence="10">Interacts with CHC1 in a Ran-stimulated manner. Interacts with XPO1. Interacts (via its C-terminal R domain) with SMAD2 (dephosphorylated form via its MH1 and MH2 domains); the interaction results in the nuclear export of SMAD2 and termination of the TGF-beta signaling. Interacts (via its C-terminal R domain) with SMAD3 (dephosphorylated form via its MH1 domain); the interaction results in the nuclear export of SMAD3 and termination of the TGF-beta signaling.</text>
</comment>
<keyword evidence="4" id="KW-0963">Cytoplasm</keyword>
<reference evidence="14" key="2">
    <citation type="submission" date="2025-08" db="UniProtKB">
        <authorList>
            <consortium name="Ensembl"/>
        </authorList>
    </citation>
    <scope>IDENTIFICATION</scope>
</reference>
<dbReference type="PROSITE" id="PS50196">
    <property type="entry name" value="RANBD1"/>
    <property type="match status" value="1"/>
</dbReference>
<dbReference type="Proteomes" id="UP000265160">
    <property type="component" value="LG18"/>
</dbReference>
<keyword evidence="8" id="KW-0539">Nucleus</keyword>
<evidence type="ECO:0000256" key="1">
    <source>
        <dbReference type="ARBA" id="ARBA00004123"/>
    </source>
</evidence>
<evidence type="ECO:0000256" key="9">
    <source>
        <dbReference type="ARBA" id="ARBA00058720"/>
    </source>
</evidence>
<dbReference type="Gene3D" id="2.30.29.30">
    <property type="entry name" value="Pleckstrin-homology domain (PH domain)/Phosphotyrosine-binding domain (PTB)"/>
    <property type="match status" value="1"/>
</dbReference>
<feature type="compositionally biased region" description="Basic and acidic residues" evidence="12">
    <location>
        <begin position="182"/>
        <end position="198"/>
    </location>
</feature>
<evidence type="ECO:0000313" key="15">
    <source>
        <dbReference type="Proteomes" id="UP000265160"/>
    </source>
</evidence>
<evidence type="ECO:0000256" key="4">
    <source>
        <dbReference type="ARBA" id="ARBA00022490"/>
    </source>
</evidence>
<comment type="subcellular location">
    <subcellularLocation>
        <location evidence="2">Cytoplasm</location>
    </subcellularLocation>
    <subcellularLocation>
        <location evidence="1">Nucleus</location>
    </subcellularLocation>
</comment>
<reference evidence="14 15" key="1">
    <citation type="journal article" date="2014" name="Nature">
        <title>The genomic substrate for adaptive radiation in African cichlid fish.</title>
        <authorList>
            <person name="Brawand D."/>
            <person name="Wagner C.E."/>
            <person name="Li Y.I."/>
            <person name="Malinsky M."/>
            <person name="Keller I."/>
            <person name="Fan S."/>
            <person name="Simakov O."/>
            <person name="Ng A.Y."/>
            <person name="Lim Z.W."/>
            <person name="Bezault E."/>
            <person name="Turner-Maier J."/>
            <person name="Johnson J."/>
            <person name="Alcazar R."/>
            <person name="Noh H.J."/>
            <person name="Russell P."/>
            <person name="Aken B."/>
            <person name="Alfoldi J."/>
            <person name="Amemiya C."/>
            <person name="Azzouzi N."/>
            <person name="Baroiller J.F."/>
            <person name="Barloy-Hubler F."/>
            <person name="Berlin A."/>
            <person name="Bloomquist R."/>
            <person name="Carleton K.L."/>
            <person name="Conte M.A."/>
            <person name="D'Cotta H."/>
            <person name="Eshel O."/>
            <person name="Gaffney L."/>
            <person name="Galibert F."/>
            <person name="Gante H.F."/>
            <person name="Gnerre S."/>
            <person name="Greuter L."/>
            <person name="Guyon R."/>
            <person name="Haddad N.S."/>
            <person name="Haerty W."/>
            <person name="Harris R.M."/>
            <person name="Hofmann H.A."/>
            <person name="Hourlier T."/>
            <person name="Hulata G."/>
            <person name="Jaffe D.B."/>
            <person name="Lara M."/>
            <person name="Lee A.P."/>
            <person name="MacCallum I."/>
            <person name="Mwaiko S."/>
            <person name="Nikaido M."/>
            <person name="Nishihara H."/>
            <person name="Ozouf-Costaz C."/>
            <person name="Penman D.J."/>
            <person name="Przybylski D."/>
            <person name="Rakotomanga M."/>
            <person name="Renn S.C.P."/>
            <person name="Ribeiro F.J."/>
            <person name="Ron M."/>
            <person name="Salzburger W."/>
            <person name="Sanchez-Pulido L."/>
            <person name="Santos M.E."/>
            <person name="Searle S."/>
            <person name="Sharpe T."/>
            <person name="Swofford R."/>
            <person name="Tan F.J."/>
            <person name="Williams L."/>
            <person name="Young S."/>
            <person name="Yin S."/>
            <person name="Okada N."/>
            <person name="Kocher T.D."/>
            <person name="Miska E.A."/>
            <person name="Lander E.S."/>
            <person name="Venkatesh B."/>
            <person name="Fernald R.D."/>
            <person name="Meyer A."/>
            <person name="Ponting C.P."/>
            <person name="Streelman J.T."/>
            <person name="Lindblad-Toh K."/>
            <person name="Seehausen O."/>
            <person name="Di Palma F."/>
        </authorList>
    </citation>
    <scope>NUCLEOTIDE SEQUENCE</scope>
</reference>
<dbReference type="InterPro" id="IPR011993">
    <property type="entry name" value="PH-like_dom_sf"/>
</dbReference>
<dbReference type="InterPro" id="IPR000156">
    <property type="entry name" value="Ran_bind_dom"/>
</dbReference>